<dbReference type="STRING" id="211114.SAMN04489726_2330"/>
<keyword evidence="5 6" id="KW-0472">Membrane</keyword>
<evidence type="ECO:0000256" key="5">
    <source>
        <dbReference type="ARBA" id="ARBA00023136"/>
    </source>
</evidence>
<keyword evidence="2" id="KW-1003">Cell membrane</keyword>
<reference evidence="8 9" key="1">
    <citation type="submission" date="2016-10" db="EMBL/GenBank/DDBJ databases">
        <authorList>
            <person name="de Groot N.N."/>
        </authorList>
    </citation>
    <scope>NUCLEOTIDE SEQUENCE [LARGE SCALE GENOMIC DNA]</scope>
    <source>
        <strain evidence="8 9">DSM 44149</strain>
    </source>
</reference>
<feature type="transmembrane region" description="Helical" evidence="6">
    <location>
        <begin position="375"/>
        <end position="397"/>
    </location>
</feature>
<dbReference type="Gene3D" id="1.20.1250.20">
    <property type="entry name" value="MFS general substrate transporter like domains"/>
    <property type="match status" value="1"/>
</dbReference>
<dbReference type="RefSeq" id="WP_043813236.1">
    <property type="nucleotide sequence ID" value="NZ_JOEF01000023.1"/>
</dbReference>
<feature type="domain" description="Major facilitator superfamily (MFS) profile" evidence="7">
    <location>
        <begin position="1"/>
        <end position="399"/>
    </location>
</feature>
<sequence length="415" mass="42898">MSAPVSETKLSRNRNFHLLWTAQAGSELSNQVFVIACPLLVAAVWASPALAGVAGFVLSALQLLAGLPAGVLADRWDRRKILVFCALARACAYGGLCVAIWSGALFFPFLLAVAAVEGVALALAYPAEEAALSQVVPPSQLSSAFAMNSARGSLGQLGGNAFGAALLQLGRAFPFLLNAILQSLSFVALLFLRLPPREIPERRAFSAELAEGVRWVLGNAVLRIIAACAVLLNVSFVALYLVVLLAAQARGTPESEIGLLGVMLGVGGLLGALVAPRLLRRLSPYASIAGVIGSFVLIAPLLAFSSNVLEAGALLAVSALLAPTANTAVMTYLMLLTPDELRGRVGGALGLLDSAGGAFGSLVGGVLMELFGGRTALLLCAAFMVVPALLVAFSPVLRAFDHDVDTEASGSTRPR</sequence>
<evidence type="ECO:0000259" key="7">
    <source>
        <dbReference type="PROSITE" id="PS50850"/>
    </source>
</evidence>
<proteinExistence type="predicted"/>
<dbReference type="InterPro" id="IPR020846">
    <property type="entry name" value="MFS_dom"/>
</dbReference>
<organism evidence="8 9">
    <name type="scientific">Allokutzneria albata</name>
    <name type="common">Kibdelosporangium albatum</name>
    <dbReference type="NCBI Taxonomy" id="211114"/>
    <lineage>
        <taxon>Bacteria</taxon>
        <taxon>Bacillati</taxon>
        <taxon>Actinomycetota</taxon>
        <taxon>Actinomycetes</taxon>
        <taxon>Pseudonocardiales</taxon>
        <taxon>Pseudonocardiaceae</taxon>
        <taxon>Allokutzneria</taxon>
    </lineage>
</organism>
<feature type="transmembrane region" description="Helical" evidence="6">
    <location>
        <begin position="347"/>
        <end position="368"/>
    </location>
</feature>
<dbReference type="PANTHER" id="PTHR23513">
    <property type="entry name" value="INTEGRAL MEMBRANE EFFLUX PROTEIN-RELATED"/>
    <property type="match status" value="1"/>
</dbReference>
<feature type="transmembrane region" description="Helical" evidence="6">
    <location>
        <begin position="311"/>
        <end position="335"/>
    </location>
</feature>
<evidence type="ECO:0000256" key="3">
    <source>
        <dbReference type="ARBA" id="ARBA00022692"/>
    </source>
</evidence>
<dbReference type="EMBL" id="LT629701">
    <property type="protein sequence ID" value="SDM57596.1"/>
    <property type="molecule type" value="Genomic_DNA"/>
</dbReference>
<evidence type="ECO:0000256" key="4">
    <source>
        <dbReference type="ARBA" id="ARBA00022989"/>
    </source>
</evidence>
<dbReference type="GO" id="GO:0005886">
    <property type="term" value="C:plasma membrane"/>
    <property type="evidence" value="ECO:0007669"/>
    <property type="project" value="UniProtKB-SubCell"/>
</dbReference>
<keyword evidence="9" id="KW-1185">Reference proteome</keyword>
<dbReference type="PROSITE" id="PS50850">
    <property type="entry name" value="MFS"/>
    <property type="match status" value="1"/>
</dbReference>
<evidence type="ECO:0000313" key="9">
    <source>
        <dbReference type="Proteomes" id="UP000183376"/>
    </source>
</evidence>
<dbReference type="eggNOG" id="COG2814">
    <property type="taxonomic scope" value="Bacteria"/>
</dbReference>
<dbReference type="InterPro" id="IPR011701">
    <property type="entry name" value="MFS"/>
</dbReference>
<protein>
    <submittedName>
        <fullName evidence="8">Predicted arabinose efflux permease, MFS family</fullName>
    </submittedName>
</protein>
<dbReference type="GO" id="GO:0022857">
    <property type="term" value="F:transmembrane transporter activity"/>
    <property type="evidence" value="ECO:0007669"/>
    <property type="project" value="InterPro"/>
</dbReference>
<dbReference type="OrthoDB" id="4544213at2"/>
<feature type="transmembrane region" description="Helical" evidence="6">
    <location>
        <begin position="224"/>
        <end position="247"/>
    </location>
</feature>
<keyword evidence="3 6" id="KW-0812">Transmembrane</keyword>
<evidence type="ECO:0000256" key="1">
    <source>
        <dbReference type="ARBA" id="ARBA00004651"/>
    </source>
</evidence>
<keyword evidence="4 6" id="KW-1133">Transmembrane helix</keyword>
<dbReference type="CDD" id="cd06173">
    <property type="entry name" value="MFS_MefA_like"/>
    <property type="match status" value="1"/>
</dbReference>
<feature type="transmembrane region" description="Helical" evidence="6">
    <location>
        <begin position="285"/>
        <end position="304"/>
    </location>
</feature>
<dbReference type="SUPFAM" id="SSF103473">
    <property type="entry name" value="MFS general substrate transporter"/>
    <property type="match status" value="1"/>
</dbReference>
<comment type="subcellular location">
    <subcellularLocation>
        <location evidence="1">Cell membrane</location>
        <topology evidence="1">Multi-pass membrane protein</topology>
    </subcellularLocation>
</comment>
<feature type="transmembrane region" description="Helical" evidence="6">
    <location>
        <begin position="259"/>
        <end position="279"/>
    </location>
</feature>
<dbReference type="Pfam" id="PF07690">
    <property type="entry name" value="MFS_1"/>
    <property type="match status" value="1"/>
</dbReference>
<evidence type="ECO:0000256" key="2">
    <source>
        <dbReference type="ARBA" id="ARBA00022475"/>
    </source>
</evidence>
<dbReference type="PANTHER" id="PTHR23513:SF6">
    <property type="entry name" value="MAJOR FACILITATOR SUPERFAMILY ASSOCIATED DOMAIN-CONTAINING PROTEIN"/>
    <property type="match status" value="1"/>
</dbReference>
<name>A0A1G9UCD2_ALLAB</name>
<dbReference type="Proteomes" id="UP000183376">
    <property type="component" value="Chromosome I"/>
</dbReference>
<accession>A0A1G9UCD2</accession>
<evidence type="ECO:0000256" key="6">
    <source>
        <dbReference type="SAM" id="Phobius"/>
    </source>
</evidence>
<feature type="transmembrane region" description="Helical" evidence="6">
    <location>
        <begin position="32"/>
        <end position="61"/>
    </location>
</feature>
<evidence type="ECO:0000313" key="8">
    <source>
        <dbReference type="EMBL" id="SDM57596.1"/>
    </source>
</evidence>
<feature type="transmembrane region" description="Helical" evidence="6">
    <location>
        <begin position="175"/>
        <end position="194"/>
    </location>
</feature>
<gene>
    <name evidence="8" type="ORF">SAMN04489726_2330</name>
</gene>
<dbReference type="AlphaFoldDB" id="A0A1G9UCD2"/>
<dbReference type="InterPro" id="IPR036259">
    <property type="entry name" value="MFS_trans_sf"/>
</dbReference>